<dbReference type="GO" id="GO:0006487">
    <property type="term" value="P:protein N-linked glycosylation"/>
    <property type="evidence" value="ECO:0007669"/>
    <property type="project" value="TreeGrafter"/>
</dbReference>
<name>A0A0N4XVN3_NIPBR</name>
<evidence type="ECO:0000256" key="6">
    <source>
        <dbReference type="ARBA" id="ARBA00022692"/>
    </source>
</evidence>
<dbReference type="GO" id="GO:0000139">
    <property type="term" value="C:Golgi membrane"/>
    <property type="evidence" value="ECO:0007669"/>
    <property type="project" value="UniProtKB-SubCell"/>
</dbReference>
<evidence type="ECO:0000256" key="17">
    <source>
        <dbReference type="RuleBase" id="RU368119"/>
    </source>
</evidence>
<evidence type="ECO:0000256" key="12">
    <source>
        <dbReference type="ARBA" id="ARBA00023211"/>
    </source>
</evidence>
<dbReference type="Pfam" id="PF03071">
    <property type="entry name" value="GNT-I"/>
    <property type="match status" value="1"/>
</dbReference>
<evidence type="ECO:0000256" key="11">
    <source>
        <dbReference type="ARBA" id="ARBA00023136"/>
    </source>
</evidence>
<evidence type="ECO:0000256" key="10">
    <source>
        <dbReference type="ARBA" id="ARBA00023034"/>
    </source>
</evidence>
<keyword evidence="5" id="KW-0808">Transferase</keyword>
<dbReference type="AlphaFoldDB" id="A0A0N4XVN3"/>
<protein>
    <recommendedName>
        <fullName evidence="14 17">Alpha-1,3-mannosyl-glycoprotein 2-beta-N-acetylglucosaminyltransferase</fullName>
        <shortName evidence="17">GNT-I</shortName>
        <shortName evidence="17">GlcNAc-T I</shortName>
        <ecNumber evidence="14 17">2.4.1.101</ecNumber>
    </recommendedName>
    <alternativeName>
        <fullName evidence="15 17">N-glycosyl-oligosaccharide-glycoprotein N-acetylglucosaminyltransferase I</fullName>
    </alternativeName>
</protein>
<evidence type="ECO:0000256" key="2">
    <source>
        <dbReference type="ARBA" id="ARBA00004922"/>
    </source>
</evidence>
<dbReference type="STRING" id="27835.A0A0N4XVN3"/>
<dbReference type="EMBL" id="UYSL01019837">
    <property type="protein sequence ID" value="VDL70463.1"/>
    <property type="molecule type" value="Genomic_DNA"/>
</dbReference>
<comment type="function">
    <text evidence="13 17">Initiates complex N-linked carbohydrate formation. Essential for the conversion of high-mannose to hybrid and complex N-glycans.</text>
</comment>
<keyword evidence="19" id="KW-1185">Reference proteome</keyword>
<keyword evidence="10 17" id="KW-0333">Golgi apparatus</keyword>
<evidence type="ECO:0000256" key="3">
    <source>
        <dbReference type="ARBA" id="ARBA00006492"/>
    </source>
</evidence>
<evidence type="ECO:0000313" key="18">
    <source>
        <dbReference type="EMBL" id="VDL70463.1"/>
    </source>
</evidence>
<evidence type="ECO:0000313" key="20">
    <source>
        <dbReference type="WBParaSite" id="NBR_0000687301-mRNA-1"/>
    </source>
</evidence>
<dbReference type="PANTHER" id="PTHR10468">
    <property type="entry name" value="PROTEIN O-LINKED-MANNOSE BETA-1,2-N-ACETYLGLUCOSAMINYLTRANSFERASE 1/ALPHA-1,3-MANNOSYL-GLYCOPROTEIN 2-BETA-N-ACETYLGLUCOSAMINYLTRANSFERASE"/>
    <property type="match status" value="1"/>
</dbReference>
<dbReference type="Gene3D" id="3.10.180.20">
    <property type="entry name" value="N-Acetylglucosaminyltransferase I, Domain 2"/>
    <property type="match status" value="1"/>
</dbReference>
<keyword evidence="9" id="KW-1133">Transmembrane helix</keyword>
<evidence type="ECO:0000256" key="9">
    <source>
        <dbReference type="ARBA" id="ARBA00022989"/>
    </source>
</evidence>
<keyword evidence="4 17" id="KW-0328">Glycosyltransferase</keyword>
<gene>
    <name evidence="18" type="ORF">NBR_LOCUS6874</name>
</gene>
<keyword evidence="8 17" id="KW-0735">Signal-anchor</keyword>
<proteinExistence type="inferred from homology"/>
<evidence type="ECO:0000313" key="19">
    <source>
        <dbReference type="Proteomes" id="UP000271162"/>
    </source>
</evidence>
<keyword evidence="6" id="KW-0812">Transmembrane</keyword>
<dbReference type="InterPro" id="IPR052261">
    <property type="entry name" value="Glycosyltransferase_13"/>
</dbReference>
<comment type="cofactor">
    <cofactor evidence="17">
        <name>Mn(2+)</name>
        <dbReference type="ChEBI" id="CHEBI:29035"/>
    </cofactor>
    <text evidence="17">The cofactor is mostly bound to the substrate.</text>
</comment>
<evidence type="ECO:0000256" key="7">
    <source>
        <dbReference type="ARBA" id="ARBA00022723"/>
    </source>
</evidence>
<evidence type="ECO:0000256" key="15">
    <source>
        <dbReference type="ARBA" id="ARBA00041712"/>
    </source>
</evidence>
<accession>A0A0N4XVN3</accession>
<comment type="catalytic activity">
    <reaction evidence="16 17">
        <text>N(4)-(alpha-D-Man-(1-&gt;3)-[alpha-D-Man-(1-&gt;3)-[alpha-D-Man-(1-&gt;6)]-alpha-D-Man-(1-&gt;6)]-beta-D-Man-(1-&gt;4)-beta-D-GlcNAc-(1-&gt;4)-beta-D-GlcNAc)-L-asparaginyl-[protein] (N-glucan mannose isomer 5A1,2) + UDP-N-acetyl-alpha-D-glucosamine = N(4)-{beta-D-GlcNAc-(1-&gt;2)-alpha-D-Man-(1-&gt;3)-[alpha-D-Man-(1-&gt;3)-[alpha-D-Man-(1-&gt;6)]-alpha-D-Man-(1-&gt;6)]-beta-D-Man-(1-&gt;4)-beta-D-GlcNAc-(1-&gt;4)-beta-D-GlcNAc}-L-asparaginyl-[protein] + UDP + H(+)</text>
        <dbReference type="Rhea" id="RHEA:11456"/>
        <dbReference type="Rhea" id="RHEA-COMP:14367"/>
        <dbReference type="Rhea" id="RHEA-COMP:14368"/>
        <dbReference type="ChEBI" id="CHEBI:15378"/>
        <dbReference type="ChEBI" id="CHEBI:57705"/>
        <dbReference type="ChEBI" id="CHEBI:58223"/>
        <dbReference type="ChEBI" id="CHEBI:59087"/>
        <dbReference type="ChEBI" id="CHEBI:60625"/>
        <dbReference type="EC" id="2.4.1.101"/>
    </reaction>
</comment>
<keyword evidence="7 17" id="KW-0479">Metal-binding</keyword>
<evidence type="ECO:0000256" key="1">
    <source>
        <dbReference type="ARBA" id="ARBA00004323"/>
    </source>
</evidence>
<evidence type="ECO:0000256" key="4">
    <source>
        <dbReference type="ARBA" id="ARBA00022676"/>
    </source>
</evidence>
<evidence type="ECO:0000256" key="5">
    <source>
        <dbReference type="ARBA" id="ARBA00022679"/>
    </source>
</evidence>
<keyword evidence="12 17" id="KW-0464">Manganese</keyword>
<reference evidence="20" key="1">
    <citation type="submission" date="2017-02" db="UniProtKB">
        <authorList>
            <consortium name="WormBaseParasite"/>
        </authorList>
    </citation>
    <scope>IDENTIFICATION</scope>
</reference>
<comment type="similarity">
    <text evidence="3 17">Belongs to the glycosyltransferase 13 family.</text>
</comment>
<dbReference type="EC" id="2.4.1.101" evidence="14 17"/>
<dbReference type="SUPFAM" id="SSF53448">
    <property type="entry name" value="Nucleotide-diphospho-sugar transferases"/>
    <property type="match status" value="1"/>
</dbReference>
<organism evidence="20">
    <name type="scientific">Nippostrongylus brasiliensis</name>
    <name type="common">Rat hookworm</name>
    <dbReference type="NCBI Taxonomy" id="27835"/>
    <lineage>
        <taxon>Eukaryota</taxon>
        <taxon>Metazoa</taxon>
        <taxon>Ecdysozoa</taxon>
        <taxon>Nematoda</taxon>
        <taxon>Chromadorea</taxon>
        <taxon>Rhabditida</taxon>
        <taxon>Rhabditina</taxon>
        <taxon>Rhabditomorpha</taxon>
        <taxon>Strongyloidea</taxon>
        <taxon>Heligmosomidae</taxon>
        <taxon>Nippostrongylus</taxon>
    </lineage>
</organism>
<evidence type="ECO:0000256" key="16">
    <source>
        <dbReference type="ARBA" id="ARBA00049421"/>
    </source>
</evidence>
<comment type="subcellular location">
    <subcellularLocation>
        <location evidence="1 17">Golgi apparatus membrane</location>
        <topology evidence="1 17">Single-pass type II membrane protein</topology>
    </subcellularLocation>
</comment>
<dbReference type="InterPro" id="IPR004139">
    <property type="entry name" value="Glyco_trans_13"/>
</dbReference>
<dbReference type="Proteomes" id="UP000271162">
    <property type="component" value="Unassembled WGS sequence"/>
</dbReference>
<dbReference type="OMA" id="MQRTAYY"/>
<dbReference type="PANTHER" id="PTHR10468:SF3">
    <property type="entry name" value="ALPHA-1,3-MANNOSYL-GLYCOPROTEIN 2-BETA-N-ACETYLGLUCOSAMINYLTRANSFERASE"/>
    <property type="match status" value="1"/>
</dbReference>
<reference evidence="18 19" key="2">
    <citation type="submission" date="2018-11" db="EMBL/GenBank/DDBJ databases">
        <authorList>
            <consortium name="Pathogen Informatics"/>
        </authorList>
    </citation>
    <scope>NUCLEOTIDE SEQUENCE [LARGE SCALE GENOMIC DNA]</scope>
</reference>
<dbReference type="FunFam" id="3.90.550.10:FF:000252">
    <property type="entry name" value="Protein O-linked-mannose beta-1,2-N-acetylglucosaminyltransferase 1"/>
    <property type="match status" value="1"/>
</dbReference>
<keyword evidence="11" id="KW-0472">Membrane</keyword>
<dbReference type="WBParaSite" id="NBR_0000687301-mRNA-1">
    <property type="protein sequence ID" value="NBR_0000687301-mRNA-1"/>
    <property type="gene ID" value="NBR_0000687301"/>
</dbReference>
<evidence type="ECO:0000256" key="8">
    <source>
        <dbReference type="ARBA" id="ARBA00022968"/>
    </source>
</evidence>
<evidence type="ECO:0000256" key="14">
    <source>
        <dbReference type="ARBA" id="ARBA00038949"/>
    </source>
</evidence>
<dbReference type="GO" id="GO:0030145">
    <property type="term" value="F:manganese ion binding"/>
    <property type="evidence" value="ECO:0007669"/>
    <property type="project" value="UniProtKB-UniRule"/>
</dbReference>
<dbReference type="Gene3D" id="3.90.550.10">
    <property type="entry name" value="Spore Coat Polysaccharide Biosynthesis Protein SpsA, Chain A"/>
    <property type="match status" value="1"/>
</dbReference>
<dbReference type="GO" id="GO:0003827">
    <property type="term" value="F:alpha-1,3-mannosylglycoprotein 2-beta-N-acetylglucosaminyltransferase activity"/>
    <property type="evidence" value="ECO:0007669"/>
    <property type="project" value="UniProtKB-UniRule"/>
</dbReference>
<dbReference type="UniPathway" id="UPA00378"/>
<comment type="pathway">
    <text evidence="2 17">Protein modification; protein glycosylation.</text>
</comment>
<evidence type="ECO:0000256" key="13">
    <source>
        <dbReference type="ARBA" id="ARBA00037706"/>
    </source>
</evidence>
<sequence length="411" mass="47871">MQANVHAPRDGQVIAAVLVMAAKRDKALRNHMEQLVRLRPWSWRFPIIISQDGSDHSVAVVASEFSKKYENISHIMKKDNVPRLGIKNYGYIAAHYRWALDKVFNEMEYDYVIVTEDDLDIAHDFFSYFMWGKQVLAADPTVWCISAWNDNGLPNLVNEDSTAKVWRTDFFPGLGWMLRKELWSELSPNFPEIYWDDWMRKSEVRKGRSCLRPEISRTAHNMKVAGKGSSGGLYKAFLNNIAVNSHAVNFMLLPYENLMKKRYDTELQLALRDSKPVAFNEFDSTSFSPSHSYMWYYLNHHTIGVDVQGDVLHDEGMSGMQRTAYYGVVPVMHKKCRLYLVPVDLDLSNLEAYQYDQIRDIQLRFLEFEKTYCNKKLYTGVCDPNSPEMIAWFKAKKWMKRLQAYGPMMVN</sequence>
<dbReference type="InterPro" id="IPR029044">
    <property type="entry name" value="Nucleotide-diphossugar_trans"/>
</dbReference>